<keyword evidence="3" id="KW-1185">Reference proteome</keyword>
<keyword evidence="1" id="KW-1133">Transmembrane helix</keyword>
<feature type="transmembrane region" description="Helical" evidence="1">
    <location>
        <begin position="330"/>
        <end position="347"/>
    </location>
</feature>
<proteinExistence type="predicted"/>
<feature type="transmembrane region" description="Helical" evidence="1">
    <location>
        <begin position="85"/>
        <end position="107"/>
    </location>
</feature>
<protein>
    <recommendedName>
        <fullName evidence="4">Glycosyltransferase RgtA/B/C/D-like domain-containing protein</fullName>
    </recommendedName>
</protein>
<sequence>MELKKKETIASIGFLILVPLIAHVLFSPLGFNPTDDGFTLAYSRRILEGQIPHRDFIIIRPFLSPLIHTPIVLFGGDYTYLLSRFFVWFQFAFISWTWVSLLEKWVVKQPFLPVEKISMALISFAASAHTFPIMAWHTIDGLFLMAIGLVFCMAESPSKKTLGYFIIGLAYLCKQSFIFLAPGTIFILGDWKKIKYWLAILMPGLLYVLFLSLTQALPDAFVQLLSHKNSFFSVIACYLNWVTFSGAIISAFSAHLIAGKENQKSLIKTDTKKFVGLLLLSFIPMMITSMSFFYPILMVAVSFGIFGMVLGVVLYFIIKQYDNFKNEIQIFLIVLLMAWCSSISLGVNNPILVLGQMLVSLFAFTYPYFKRQLRELSDKPIYAASLACLTVTIFLSFTSARFHIIYREQDSSKLTYSVDSVLPGGKGIRTNGNTYSFLYDMNRAIRISREMGKGYVILPDCAGYWVKSPESNPLSIDWALSNELSSPELINRVNNEIEMLRNKDIFIVQKVKADYLADEFYPMGTGNAVVNYVRDNFSKIRETSYFELYQ</sequence>
<feature type="transmembrane region" description="Helical" evidence="1">
    <location>
        <begin position="353"/>
        <end position="369"/>
    </location>
</feature>
<organism evidence="2 3">
    <name type="scientific">Leptolinea tardivitalis</name>
    <dbReference type="NCBI Taxonomy" id="229920"/>
    <lineage>
        <taxon>Bacteria</taxon>
        <taxon>Bacillati</taxon>
        <taxon>Chloroflexota</taxon>
        <taxon>Anaerolineae</taxon>
        <taxon>Anaerolineales</taxon>
        <taxon>Anaerolineaceae</taxon>
        <taxon>Leptolinea</taxon>
    </lineage>
</organism>
<keyword evidence="1" id="KW-0472">Membrane</keyword>
<evidence type="ECO:0000313" key="2">
    <source>
        <dbReference type="EMBL" id="KPL73699.1"/>
    </source>
</evidence>
<evidence type="ECO:0000256" key="1">
    <source>
        <dbReference type="SAM" id="Phobius"/>
    </source>
</evidence>
<feature type="transmembrane region" description="Helical" evidence="1">
    <location>
        <begin position="12"/>
        <end position="31"/>
    </location>
</feature>
<accession>A0A0P6X2S3</accession>
<feature type="transmembrane region" description="Helical" evidence="1">
    <location>
        <begin position="381"/>
        <end position="404"/>
    </location>
</feature>
<comment type="caution">
    <text evidence="2">The sequence shown here is derived from an EMBL/GenBank/DDBJ whole genome shotgun (WGS) entry which is preliminary data.</text>
</comment>
<dbReference type="STRING" id="229920.ADM99_02425"/>
<name>A0A0P6X2S3_9CHLR</name>
<reference evidence="2 3" key="1">
    <citation type="submission" date="2015-07" db="EMBL/GenBank/DDBJ databases">
        <title>Genome sequence of Leptolinea tardivitalis DSM 16556.</title>
        <authorList>
            <person name="Hemp J."/>
            <person name="Ward L.M."/>
            <person name="Pace L.A."/>
            <person name="Fischer W.W."/>
        </authorList>
    </citation>
    <scope>NUCLEOTIDE SEQUENCE [LARGE SCALE GENOMIC DNA]</scope>
    <source>
        <strain evidence="2 3">YMTK-2</strain>
    </source>
</reference>
<feature type="transmembrane region" description="Helical" evidence="1">
    <location>
        <begin position="119"/>
        <end position="151"/>
    </location>
</feature>
<feature type="transmembrane region" description="Helical" evidence="1">
    <location>
        <begin position="300"/>
        <end position="318"/>
    </location>
</feature>
<evidence type="ECO:0000313" key="3">
    <source>
        <dbReference type="Proteomes" id="UP000050430"/>
    </source>
</evidence>
<feature type="transmembrane region" description="Helical" evidence="1">
    <location>
        <begin position="163"/>
        <end position="189"/>
    </location>
</feature>
<gene>
    <name evidence="2" type="ORF">ADM99_02425</name>
</gene>
<dbReference type="AlphaFoldDB" id="A0A0P6X2S3"/>
<dbReference type="Proteomes" id="UP000050430">
    <property type="component" value="Unassembled WGS sequence"/>
</dbReference>
<feature type="transmembrane region" description="Helical" evidence="1">
    <location>
        <begin position="196"/>
        <end position="218"/>
    </location>
</feature>
<evidence type="ECO:0008006" key="4">
    <source>
        <dbReference type="Google" id="ProtNLM"/>
    </source>
</evidence>
<feature type="transmembrane region" description="Helical" evidence="1">
    <location>
        <begin position="230"/>
        <end position="253"/>
    </location>
</feature>
<feature type="transmembrane region" description="Helical" evidence="1">
    <location>
        <begin position="274"/>
        <end position="294"/>
    </location>
</feature>
<dbReference type="EMBL" id="LGCK01000005">
    <property type="protein sequence ID" value="KPL73699.1"/>
    <property type="molecule type" value="Genomic_DNA"/>
</dbReference>
<keyword evidence="1" id="KW-0812">Transmembrane</keyword>